<organism evidence="2 3">
    <name type="scientific">Trichomonas vaginalis (strain ATCC PRA-98 / G3)</name>
    <dbReference type="NCBI Taxonomy" id="412133"/>
    <lineage>
        <taxon>Eukaryota</taxon>
        <taxon>Metamonada</taxon>
        <taxon>Parabasalia</taxon>
        <taxon>Trichomonadida</taxon>
        <taxon>Trichomonadidae</taxon>
        <taxon>Trichomonas</taxon>
    </lineage>
</organism>
<evidence type="ECO:0000313" key="3">
    <source>
        <dbReference type="Proteomes" id="UP000001542"/>
    </source>
</evidence>
<dbReference type="Proteomes" id="UP000001542">
    <property type="component" value="Unassembled WGS sequence"/>
</dbReference>
<protein>
    <recommendedName>
        <fullName evidence="1">Spindle assembly abnormal protein 6 N-terminal domain-containing protein</fullName>
    </recommendedName>
</protein>
<dbReference type="EMBL" id="DS113419">
    <property type="protein sequence ID" value="EAY06620.1"/>
    <property type="molecule type" value="Genomic_DNA"/>
</dbReference>
<dbReference type="KEGG" id="tva:4764499"/>
<accession>A2EL67</accession>
<dbReference type="PANTHER" id="PTHR34230">
    <property type="entry name" value="ASSEMBLY ABNORMAL PROTEIN 6, PUTATIVE-RELATED"/>
    <property type="match status" value="1"/>
</dbReference>
<keyword evidence="3" id="KW-1185">Reference proteome</keyword>
<dbReference type="OrthoDB" id="10559097at2759"/>
<reference evidence="2" key="1">
    <citation type="submission" date="2006-10" db="EMBL/GenBank/DDBJ databases">
        <authorList>
            <person name="Amadeo P."/>
            <person name="Zhao Q."/>
            <person name="Wortman J."/>
            <person name="Fraser-Liggett C."/>
            <person name="Carlton J."/>
        </authorList>
    </citation>
    <scope>NUCLEOTIDE SEQUENCE</scope>
    <source>
        <strain evidence="2">G3</strain>
    </source>
</reference>
<reference evidence="2" key="2">
    <citation type="journal article" date="2007" name="Science">
        <title>Draft genome sequence of the sexually transmitted pathogen Trichomonas vaginalis.</title>
        <authorList>
            <person name="Carlton J.M."/>
            <person name="Hirt R.P."/>
            <person name="Silva J.C."/>
            <person name="Delcher A.L."/>
            <person name="Schatz M."/>
            <person name="Zhao Q."/>
            <person name="Wortman J.R."/>
            <person name="Bidwell S.L."/>
            <person name="Alsmark U.C.M."/>
            <person name="Besteiro S."/>
            <person name="Sicheritz-Ponten T."/>
            <person name="Noel C.J."/>
            <person name="Dacks J.B."/>
            <person name="Foster P.G."/>
            <person name="Simillion C."/>
            <person name="Van de Peer Y."/>
            <person name="Miranda-Saavedra D."/>
            <person name="Barton G.J."/>
            <person name="Westrop G.D."/>
            <person name="Mueller S."/>
            <person name="Dessi D."/>
            <person name="Fiori P.L."/>
            <person name="Ren Q."/>
            <person name="Paulsen I."/>
            <person name="Zhang H."/>
            <person name="Bastida-Corcuera F.D."/>
            <person name="Simoes-Barbosa A."/>
            <person name="Brown M.T."/>
            <person name="Hayes R.D."/>
            <person name="Mukherjee M."/>
            <person name="Okumura C.Y."/>
            <person name="Schneider R."/>
            <person name="Smith A.J."/>
            <person name="Vanacova S."/>
            <person name="Villalvazo M."/>
            <person name="Haas B.J."/>
            <person name="Pertea M."/>
            <person name="Feldblyum T.V."/>
            <person name="Utterback T.R."/>
            <person name="Shu C.L."/>
            <person name="Osoegawa K."/>
            <person name="de Jong P.J."/>
            <person name="Hrdy I."/>
            <person name="Horvathova L."/>
            <person name="Zubacova Z."/>
            <person name="Dolezal P."/>
            <person name="Malik S.B."/>
            <person name="Logsdon J.M. Jr."/>
            <person name="Henze K."/>
            <person name="Gupta A."/>
            <person name="Wang C.C."/>
            <person name="Dunne R.L."/>
            <person name="Upcroft J.A."/>
            <person name="Upcroft P."/>
            <person name="White O."/>
            <person name="Salzberg S.L."/>
            <person name="Tang P."/>
            <person name="Chiu C.-H."/>
            <person name="Lee Y.-S."/>
            <person name="Embley T.M."/>
            <person name="Coombs G.H."/>
            <person name="Mottram J.C."/>
            <person name="Tachezy J."/>
            <person name="Fraser-Liggett C.M."/>
            <person name="Johnson P.J."/>
        </authorList>
    </citation>
    <scope>NUCLEOTIDE SEQUENCE [LARGE SCALE GENOMIC DNA]</scope>
    <source>
        <strain evidence="2">G3</strain>
    </source>
</reference>
<feature type="domain" description="Spindle assembly abnormal protein 6 N-terminal" evidence="1">
    <location>
        <begin position="52"/>
        <end position="143"/>
    </location>
</feature>
<evidence type="ECO:0000313" key="2">
    <source>
        <dbReference type="EMBL" id="EAY06620.1"/>
    </source>
</evidence>
<gene>
    <name evidence="2" type="ORF">TVAG_056140</name>
</gene>
<dbReference type="InterPro" id="IPR032396">
    <property type="entry name" value="SAS-6_N"/>
</dbReference>
<dbReference type="VEuPathDB" id="TrichDB:TVAG_056140"/>
<dbReference type="RefSeq" id="XP_001318843.1">
    <property type="nucleotide sequence ID" value="XM_001318808.1"/>
</dbReference>
<dbReference type="InParanoid" id="A2EL67"/>
<dbReference type="Gene3D" id="2.170.210.20">
    <property type="entry name" value="Spindle assembly abnormal protein 6, N-terminal domain"/>
    <property type="match status" value="1"/>
</dbReference>
<dbReference type="AlphaFoldDB" id="A2EL67"/>
<dbReference type="InterPro" id="IPR038558">
    <property type="entry name" value="SAS-6_N_sf"/>
</dbReference>
<dbReference type="Pfam" id="PF16531">
    <property type="entry name" value="SAS-6_N"/>
    <property type="match status" value="1"/>
</dbReference>
<name>A2EL67_TRIV3</name>
<sequence>MAIDINKVSHPLLREQEDGTESPYSRDKEFTITCTTPDGEQTFELVLFYSPSGNAPLEELCIELYKEEDIFYIATISINEEAFKTTYAKMLKGDFAQFPDKVKTLIQNVETNRTVFSALFDNNTLTIKQKLQFKTVKILELNFTVLEPDDDYVVEVAQFRYDNKKVLADALESSYDELCKHVQKQNKQLYQQLVRGQDFNASRSMK</sequence>
<evidence type="ECO:0000259" key="1">
    <source>
        <dbReference type="Pfam" id="PF16531"/>
    </source>
</evidence>
<proteinExistence type="predicted"/>
<dbReference type="VEuPathDB" id="TrichDB:TVAGG3_0217420"/>
<dbReference type="PANTHER" id="PTHR34230:SF2">
    <property type="entry name" value="SPINDLE ASSEMBLY ABNORMAL PROTEIN 6 N-TERMINAL DOMAIN-CONTAINING PROTEIN"/>
    <property type="match status" value="1"/>
</dbReference>
<dbReference type="SMR" id="A2EL67"/>